<reference evidence="1" key="1">
    <citation type="submission" date="2018-01" db="EMBL/GenBank/DDBJ databases">
        <title>An insight into the sialome of Amazonian anophelines.</title>
        <authorList>
            <person name="Ribeiro J.M."/>
            <person name="Scarpassa V."/>
            <person name="Calvo E."/>
        </authorList>
    </citation>
    <scope>NUCLEOTIDE SEQUENCE</scope>
</reference>
<proteinExistence type="predicted"/>
<evidence type="ECO:0000313" key="1">
    <source>
        <dbReference type="EMBL" id="MBW80143.1"/>
    </source>
</evidence>
<dbReference type="EMBL" id="GGFL01015965">
    <property type="protein sequence ID" value="MBW80143.1"/>
    <property type="molecule type" value="Transcribed_RNA"/>
</dbReference>
<dbReference type="AlphaFoldDB" id="A0A2M4DRF7"/>
<protein>
    <submittedName>
        <fullName evidence="1">Putative secreted protein</fullName>
    </submittedName>
</protein>
<sequence>MLVRSFTYFNALRRIRALLSALTPCTSNCIYRFDELHFGVYTGDRYRYDSIDVRQHSPYTECLQYKHIILWCTACCVQYSLMLA</sequence>
<name>A0A2M4DRF7_ANODA</name>
<organism evidence="1">
    <name type="scientific">Anopheles darlingi</name>
    <name type="common">Mosquito</name>
    <dbReference type="NCBI Taxonomy" id="43151"/>
    <lineage>
        <taxon>Eukaryota</taxon>
        <taxon>Metazoa</taxon>
        <taxon>Ecdysozoa</taxon>
        <taxon>Arthropoda</taxon>
        <taxon>Hexapoda</taxon>
        <taxon>Insecta</taxon>
        <taxon>Pterygota</taxon>
        <taxon>Neoptera</taxon>
        <taxon>Endopterygota</taxon>
        <taxon>Diptera</taxon>
        <taxon>Nematocera</taxon>
        <taxon>Culicoidea</taxon>
        <taxon>Culicidae</taxon>
        <taxon>Anophelinae</taxon>
        <taxon>Anopheles</taxon>
    </lineage>
</organism>
<accession>A0A2M4DRF7</accession>